<proteinExistence type="predicted"/>
<keyword evidence="2" id="KW-1185">Reference proteome</keyword>
<evidence type="ECO:0000313" key="1">
    <source>
        <dbReference type="EMBL" id="CFW99774.1"/>
    </source>
</evidence>
<gene>
    <name evidence="1" type="ORF">161</name>
</gene>
<sequence>MTLQPVEKQFSTGDLVVLKSSRRDERYCIIGFKHNQEKQQVAILKALYNETYIIEKPVSELNTLLIKGKL</sequence>
<evidence type="ECO:0000313" key="2">
    <source>
        <dbReference type="Proteomes" id="UP000045545"/>
    </source>
</evidence>
<reference evidence="1 2" key="1">
    <citation type="submission" date="2015-03" db="EMBL/GenBank/DDBJ databases">
        <authorList>
            <person name="Murphy D."/>
        </authorList>
    </citation>
    <scope>NUCLEOTIDE SEQUENCE [LARGE SCALE GENOMIC DNA]</scope>
    <source>
        <strain evidence="1 2">OL-4</strain>
    </source>
</reference>
<dbReference type="RefSeq" id="WP_046494759.1">
    <property type="nucleotide sequence ID" value="NZ_CGIH01000004.1"/>
</dbReference>
<dbReference type="EMBL" id="CGIH01000004">
    <property type="protein sequence ID" value="CFW99774.1"/>
    <property type="molecule type" value="Genomic_DNA"/>
</dbReference>
<protein>
    <submittedName>
        <fullName evidence="1">Uncharacterized</fullName>
    </submittedName>
</protein>
<name>A0A0E4C7I5_9FIRM</name>
<organism evidence="1 2">
    <name type="scientific">Syntrophomonas zehnderi OL-4</name>
    <dbReference type="NCBI Taxonomy" id="690567"/>
    <lineage>
        <taxon>Bacteria</taxon>
        <taxon>Bacillati</taxon>
        <taxon>Bacillota</taxon>
        <taxon>Clostridia</taxon>
        <taxon>Eubacteriales</taxon>
        <taxon>Syntrophomonadaceae</taxon>
        <taxon>Syntrophomonas</taxon>
    </lineage>
</organism>
<accession>A0A0E4C7I5</accession>
<dbReference type="OrthoDB" id="2086332at2"/>
<dbReference type="STRING" id="690567.161"/>
<dbReference type="AlphaFoldDB" id="A0A0E4C7I5"/>
<dbReference type="Proteomes" id="UP000045545">
    <property type="component" value="Unassembled WGS sequence"/>
</dbReference>